<keyword evidence="3" id="KW-1185">Reference proteome</keyword>
<proteinExistence type="predicted"/>
<evidence type="ECO:0000313" key="2">
    <source>
        <dbReference type="EMBL" id="SDH54753.1"/>
    </source>
</evidence>
<accession>A0A1G8DAW7</accession>
<dbReference type="Pfam" id="PF11153">
    <property type="entry name" value="DUF2931"/>
    <property type="match status" value="1"/>
</dbReference>
<dbReference type="AlphaFoldDB" id="A0A1G8DAW7"/>
<reference evidence="2 3" key="1">
    <citation type="submission" date="2016-10" db="EMBL/GenBank/DDBJ databases">
        <authorList>
            <person name="de Groot N.N."/>
        </authorList>
    </citation>
    <scope>NUCLEOTIDE SEQUENCE [LARGE SCALE GENOMIC DNA]</scope>
    <source>
        <strain evidence="2 3">CGMCC 1.10228</strain>
    </source>
</reference>
<gene>
    <name evidence="2" type="ORF">SAMN04488136_11927</name>
</gene>
<feature type="signal peptide" evidence="1">
    <location>
        <begin position="1"/>
        <end position="24"/>
    </location>
</feature>
<dbReference type="STRING" id="861298.SAMN04488136_11927"/>
<sequence>MKMYKLWRICVAIATTCYCQQSFAFSHAPEYPQDYYEWSIAIISPSFYPVKVSESYGVYEKEDRTVLMHTFLGFFGATKLTGIRNMIPDYDGFGLPLLTDLARIHQIGEVKKLPDSIYIYWVSLYNQRFFATKFDIPDSVKQRALVQTARPYSPNVACYENTLYFGLLPNGQAKVWQGGCDRFTFIEELTPATEQDKDINGFGADVYIESYQEDIQQRAQAEGVTLDPIPWDKLNRTFTYDRQKAMDAYLERMKAKAHQPKAASSQP</sequence>
<evidence type="ECO:0008006" key="4">
    <source>
        <dbReference type="Google" id="ProtNLM"/>
    </source>
</evidence>
<dbReference type="EMBL" id="FNDD01000019">
    <property type="protein sequence ID" value="SDH54753.1"/>
    <property type="molecule type" value="Genomic_DNA"/>
</dbReference>
<dbReference type="Proteomes" id="UP000198854">
    <property type="component" value="Unassembled WGS sequence"/>
</dbReference>
<keyword evidence="1" id="KW-0732">Signal</keyword>
<dbReference type="OrthoDB" id="5830811at2"/>
<dbReference type="RefSeq" id="WP_093275733.1">
    <property type="nucleotide sequence ID" value="NZ_FNDD01000019.1"/>
</dbReference>
<protein>
    <recommendedName>
        <fullName evidence="4">DUF2931 family protein</fullName>
    </recommendedName>
</protein>
<organism evidence="2 3">
    <name type="scientific">Vibrio xiamenensis</name>
    <dbReference type="NCBI Taxonomy" id="861298"/>
    <lineage>
        <taxon>Bacteria</taxon>
        <taxon>Pseudomonadati</taxon>
        <taxon>Pseudomonadota</taxon>
        <taxon>Gammaproteobacteria</taxon>
        <taxon>Vibrionales</taxon>
        <taxon>Vibrionaceae</taxon>
        <taxon>Vibrio</taxon>
    </lineage>
</organism>
<dbReference type="InterPro" id="IPR021326">
    <property type="entry name" value="DUF2931"/>
</dbReference>
<feature type="chain" id="PRO_5011529198" description="DUF2931 family protein" evidence="1">
    <location>
        <begin position="25"/>
        <end position="267"/>
    </location>
</feature>
<evidence type="ECO:0000256" key="1">
    <source>
        <dbReference type="SAM" id="SignalP"/>
    </source>
</evidence>
<evidence type="ECO:0000313" key="3">
    <source>
        <dbReference type="Proteomes" id="UP000198854"/>
    </source>
</evidence>
<name>A0A1G8DAW7_9VIBR</name>